<dbReference type="PANTHER" id="PTHR14586">
    <property type="entry name" value="THIAMINE-TRIPHOSPHATASE"/>
    <property type="match status" value="1"/>
</dbReference>
<accession>V4A2Z7</accession>
<dbReference type="KEGG" id="lgi:LOTGIDRAFT_67883"/>
<dbReference type="GO" id="GO:0042357">
    <property type="term" value="P:thiamine diphosphate metabolic process"/>
    <property type="evidence" value="ECO:0007669"/>
    <property type="project" value="TreeGrafter"/>
</dbReference>
<dbReference type="CTD" id="20251845"/>
<dbReference type="PROSITE" id="PS51707">
    <property type="entry name" value="CYTH"/>
    <property type="match status" value="1"/>
</dbReference>
<dbReference type="SUPFAM" id="SSF55154">
    <property type="entry name" value="CYTH-like phosphatases"/>
    <property type="match status" value="1"/>
</dbReference>
<dbReference type="RefSeq" id="XP_009058207.1">
    <property type="nucleotide sequence ID" value="XM_009059959.1"/>
</dbReference>
<evidence type="ECO:0000313" key="3">
    <source>
        <dbReference type="Proteomes" id="UP000030746"/>
    </source>
</evidence>
<dbReference type="Proteomes" id="UP000030746">
    <property type="component" value="Unassembled WGS sequence"/>
</dbReference>
<dbReference type="InterPro" id="IPR033469">
    <property type="entry name" value="CYTH-like_dom_sf"/>
</dbReference>
<dbReference type="GO" id="GO:0050333">
    <property type="term" value="F:thiamine triphosphate phosphatase activity"/>
    <property type="evidence" value="ECO:0007669"/>
    <property type="project" value="InterPro"/>
</dbReference>
<feature type="domain" description="CYTH" evidence="1">
    <location>
        <begin position="1"/>
        <end position="166"/>
    </location>
</feature>
<evidence type="ECO:0000313" key="2">
    <source>
        <dbReference type="EMBL" id="ESO91077.1"/>
    </source>
</evidence>
<proteinExistence type="predicted"/>
<dbReference type="AlphaFoldDB" id="V4A2Z7"/>
<keyword evidence="3" id="KW-1185">Reference proteome</keyword>
<dbReference type="EMBL" id="KB202284">
    <property type="protein sequence ID" value="ESO91077.1"/>
    <property type="molecule type" value="Genomic_DNA"/>
</dbReference>
<dbReference type="STRING" id="225164.V4A2Z7"/>
<dbReference type="GeneID" id="20251845"/>
<feature type="non-terminal residue" evidence="2">
    <location>
        <position position="1"/>
    </location>
</feature>
<name>V4A2Z7_LOTGI</name>
<dbReference type="InterPro" id="IPR023577">
    <property type="entry name" value="CYTH_domain"/>
</dbReference>
<gene>
    <name evidence="2" type="ORF">LOTGIDRAFT_67883</name>
</gene>
<dbReference type="Gene3D" id="2.40.320.10">
    <property type="entry name" value="Hypothetical Protein Pfu-838710-001"/>
    <property type="match status" value="1"/>
</dbReference>
<dbReference type="InterPro" id="IPR039582">
    <property type="entry name" value="THTPA"/>
</dbReference>
<evidence type="ECO:0000259" key="1">
    <source>
        <dbReference type="PROSITE" id="PS51707"/>
    </source>
</evidence>
<dbReference type="Pfam" id="PF01928">
    <property type="entry name" value="CYTH"/>
    <property type="match status" value="1"/>
</dbReference>
<dbReference type="PANTHER" id="PTHR14586:SF1">
    <property type="entry name" value="THIAMINE-TRIPHOSPHATASE"/>
    <property type="match status" value="1"/>
</dbReference>
<sequence>VEVERKFTINSETEPLLVKLGAKAKSTKTFTDIYFDDDDYSLTLSDCWLRKRNNDYQMKIPVPNSPIFDHSTKYQELTNNTDILQFLKKKLGVSSNQLSGLIQTAKVIEFAKITTTRKTYSLNGCEIDLDMTDHGFQVGEIEVMAESPSQISEALRTIENMSVKLG</sequence>
<protein>
    <recommendedName>
        <fullName evidence="1">CYTH domain-containing protein</fullName>
    </recommendedName>
</protein>
<dbReference type="GO" id="GO:0000287">
    <property type="term" value="F:magnesium ion binding"/>
    <property type="evidence" value="ECO:0007669"/>
    <property type="project" value="TreeGrafter"/>
</dbReference>
<dbReference type="HOGENOM" id="CLU_105907_0_0_1"/>
<dbReference type="OrthoDB" id="442176at2759"/>
<dbReference type="OMA" id="REDENQG"/>
<reference evidence="2 3" key="1">
    <citation type="journal article" date="2013" name="Nature">
        <title>Insights into bilaterian evolution from three spiralian genomes.</title>
        <authorList>
            <person name="Simakov O."/>
            <person name="Marletaz F."/>
            <person name="Cho S.J."/>
            <person name="Edsinger-Gonzales E."/>
            <person name="Havlak P."/>
            <person name="Hellsten U."/>
            <person name="Kuo D.H."/>
            <person name="Larsson T."/>
            <person name="Lv J."/>
            <person name="Arendt D."/>
            <person name="Savage R."/>
            <person name="Osoegawa K."/>
            <person name="de Jong P."/>
            <person name="Grimwood J."/>
            <person name="Chapman J.A."/>
            <person name="Shapiro H."/>
            <person name="Aerts A."/>
            <person name="Otillar R.P."/>
            <person name="Terry A.Y."/>
            <person name="Boore J.L."/>
            <person name="Grigoriev I.V."/>
            <person name="Lindberg D.R."/>
            <person name="Seaver E.C."/>
            <person name="Weisblat D.A."/>
            <person name="Putnam N.H."/>
            <person name="Rokhsar D.S."/>
        </authorList>
    </citation>
    <scope>NUCLEOTIDE SEQUENCE [LARGE SCALE GENOMIC DNA]</scope>
</reference>
<organism evidence="2 3">
    <name type="scientific">Lottia gigantea</name>
    <name type="common">Giant owl limpet</name>
    <dbReference type="NCBI Taxonomy" id="225164"/>
    <lineage>
        <taxon>Eukaryota</taxon>
        <taxon>Metazoa</taxon>
        <taxon>Spiralia</taxon>
        <taxon>Lophotrochozoa</taxon>
        <taxon>Mollusca</taxon>
        <taxon>Gastropoda</taxon>
        <taxon>Patellogastropoda</taxon>
        <taxon>Lottioidea</taxon>
        <taxon>Lottiidae</taxon>
        <taxon>Lottia</taxon>
    </lineage>
</organism>
<feature type="non-terminal residue" evidence="2">
    <location>
        <position position="166"/>
    </location>
</feature>